<dbReference type="AlphaFoldDB" id="A0A0F5Q6D9"/>
<accession>A0A0F5Q6D9</accession>
<dbReference type="Proteomes" id="UP000033411">
    <property type="component" value="Unassembled WGS sequence"/>
</dbReference>
<dbReference type="InterPro" id="IPR025538">
    <property type="entry name" value="DUF4424"/>
</dbReference>
<feature type="signal peptide" evidence="1">
    <location>
        <begin position="1"/>
        <end position="19"/>
    </location>
</feature>
<evidence type="ECO:0000259" key="2">
    <source>
        <dbReference type="Pfam" id="PF14415"/>
    </source>
</evidence>
<organism evidence="3 4">
    <name type="scientific">Devosia epidermidihirudinis</name>
    <dbReference type="NCBI Taxonomy" id="1293439"/>
    <lineage>
        <taxon>Bacteria</taxon>
        <taxon>Pseudomonadati</taxon>
        <taxon>Pseudomonadota</taxon>
        <taxon>Alphaproteobacteria</taxon>
        <taxon>Hyphomicrobiales</taxon>
        <taxon>Devosiaceae</taxon>
        <taxon>Devosia</taxon>
    </lineage>
</organism>
<evidence type="ECO:0000313" key="4">
    <source>
        <dbReference type="Proteomes" id="UP000033411"/>
    </source>
</evidence>
<dbReference type="EMBL" id="LANJ01000045">
    <property type="protein sequence ID" value="KKC35579.1"/>
    <property type="molecule type" value="Genomic_DNA"/>
</dbReference>
<reference evidence="3 4" key="1">
    <citation type="submission" date="2015-03" db="EMBL/GenBank/DDBJ databases">
        <authorList>
            <person name="Lepp D."/>
            <person name="Hassan Y.I."/>
            <person name="Li X.-Z."/>
            <person name="Zhou T."/>
        </authorList>
    </citation>
    <scope>NUCLEOTIDE SEQUENCE [LARGE SCALE GENOMIC DNA]</scope>
    <source>
        <strain evidence="3 4">E84</strain>
    </source>
</reference>
<dbReference type="Gene3D" id="2.60.40.3680">
    <property type="match status" value="2"/>
</dbReference>
<dbReference type="OrthoDB" id="7299818at2"/>
<name>A0A0F5Q6D9_9HYPH</name>
<evidence type="ECO:0000313" key="3">
    <source>
        <dbReference type="EMBL" id="KKC35579.1"/>
    </source>
</evidence>
<keyword evidence="4" id="KW-1185">Reference proteome</keyword>
<dbReference type="PATRIC" id="fig|1293439.3.peg.3291"/>
<dbReference type="STRING" id="1293439.WH87_16145"/>
<keyword evidence="1" id="KW-0732">Signal</keyword>
<feature type="domain" description="DUF4424" evidence="2">
    <location>
        <begin position="19"/>
        <end position="327"/>
    </location>
</feature>
<protein>
    <recommendedName>
        <fullName evidence="2">DUF4424 domain-containing protein</fullName>
    </recommendedName>
</protein>
<sequence>MKFLTATAMVLAAGVPVLANDTTAVLTTGGLEFISNSDIVMQSEELFISRDEIRVVYEFRNDTDVDQNILVAFPMPEIVPDMYSPVSYPNGPDDNLFEFQTTFDGKPVDATLNEYAYSFGVDRTELLRSLKLPLVPINEAAGEATDHLDEATRDKLLHLGMITPDEFDAGKGWEKHYWPAWTYKATYTWEATFPAGKTVTVEHRYKPSVGGTVGVNFLGEAYEGYDPVKEYTDKYCIDDALITAVRATIPKGEEYYAAPFYENWLSYIVTTGGNWGGNGIEKFRLVVDKGDTKNLVSFCGDGVKKIGPTTFEMVKENYWPERELDVLILQRHDTAE</sequence>
<gene>
    <name evidence="3" type="ORF">WH87_16145</name>
</gene>
<dbReference type="Pfam" id="PF14415">
    <property type="entry name" value="DUF4424"/>
    <property type="match status" value="1"/>
</dbReference>
<proteinExistence type="predicted"/>
<comment type="caution">
    <text evidence="3">The sequence shown here is derived from an EMBL/GenBank/DDBJ whole genome shotgun (WGS) entry which is preliminary data.</text>
</comment>
<feature type="chain" id="PRO_5002494508" description="DUF4424 domain-containing protein" evidence="1">
    <location>
        <begin position="20"/>
        <end position="336"/>
    </location>
</feature>
<evidence type="ECO:0000256" key="1">
    <source>
        <dbReference type="SAM" id="SignalP"/>
    </source>
</evidence>
<dbReference type="RefSeq" id="WP_046140522.1">
    <property type="nucleotide sequence ID" value="NZ_LANJ01000045.1"/>
</dbReference>